<accession>A0A8S5SHL7</accession>
<organism evidence="1">
    <name type="scientific">Siphoviridae sp. ctBCr48</name>
    <dbReference type="NCBI Taxonomy" id="2827802"/>
    <lineage>
        <taxon>Viruses</taxon>
        <taxon>Duplodnaviria</taxon>
        <taxon>Heunggongvirae</taxon>
        <taxon>Uroviricota</taxon>
        <taxon>Caudoviricetes</taxon>
    </lineage>
</organism>
<proteinExistence type="predicted"/>
<dbReference type="EMBL" id="BK032595">
    <property type="protein sequence ID" value="DAF50331.1"/>
    <property type="molecule type" value="Genomic_DNA"/>
</dbReference>
<evidence type="ECO:0000313" key="1">
    <source>
        <dbReference type="EMBL" id="DAF50331.1"/>
    </source>
</evidence>
<name>A0A8S5SHL7_9CAUD</name>
<protein>
    <submittedName>
        <fullName evidence="1">Uncharacterized protein</fullName>
    </submittedName>
</protein>
<sequence>MDAVEFLKENNRMCKTFDSCGGKDGGEMCELYVKSNEKGLSCADYATTYPEETVKIIEKWAKEHPKKTRQSEFLKIFPEARLFDGVLVIDPCKINNSIFDSKKCRIYSDEFGVLGCEKCREQFWNEVIE</sequence>
<reference evidence="1" key="1">
    <citation type="journal article" date="2021" name="Proc. Natl. Acad. Sci. U.S.A.">
        <title>A Catalog of Tens of Thousands of Viruses from Human Metagenomes Reveals Hidden Associations with Chronic Diseases.</title>
        <authorList>
            <person name="Tisza M.J."/>
            <person name="Buck C.B."/>
        </authorList>
    </citation>
    <scope>NUCLEOTIDE SEQUENCE</scope>
    <source>
        <strain evidence="1">CtBCr48</strain>
    </source>
</reference>